<feature type="domain" description="BHLH" evidence="5">
    <location>
        <begin position="12"/>
        <end position="66"/>
    </location>
</feature>
<sequence>MEGGIKFSASRLQKLERKVIEKNRRNQMKFLYSHLYSLVPPNFKFKGTHNRVSDRVDTTIDYIKTLENNLEMSKNKKEKLLSIKKSNEHMTKTNNNCCKSLDIQVHEISHDLDAVMVTGLNSYSIFCDVVRLLSRYSAEVTHANFSSTGHSTFHVRQKKIEADEICKRLKNVGEGYTNTNMKELSDAFDFCNEVINQDLLSVWDFDIQSNVWGWELGI</sequence>
<keyword evidence="2" id="KW-0805">Transcription regulation</keyword>
<evidence type="ECO:0000259" key="5">
    <source>
        <dbReference type="PROSITE" id="PS50888"/>
    </source>
</evidence>
<evidence type="ECO:0000313" key="6">
    <source>
        <dbReference type="EMBL" id="KAK1437983.1"/>
    </source>
</evidence>
<keyword evidence="3" id="KW-0804">Transcription</keyword>
<dbReference type="PANTHER" id="PTHR13935">
    <property type="entry name" value="ACHAETE-SCUTE TRANSCRIPTION FACTOR-RELATED"/>
    <property type="match status" value="1"/>
</dbReference>
<name>A0AAD8LBJ7_TARER</name>
<dbReference type="PANTHER" id="PTHR13935:SF63">
    <property type="entry name" value="BHLH DOMAIN-CONTAINING PROTEIN"/>
    <property type="match status" value="1"/>
</dbReference>
<evidence type="ECO:0000256" key="4">
    <source>
        <dbReference type="ARBA" id="ARBA00023242"/>
    </source>
</evidence>
<dbReference type="GO" id="GO:0090575">
    <property type="term" value="C:RNA polymerase II transcription regulator complex"/>
    <property type="evidence" value="ECO:0007669"/>
    <property type="project" value="TreeGrafter"/>
</dbReference>
<dbReference type="PROSITE" id="PS50888">
    <property type="entry name" value="BHLH"/>
    <property type="match status" value="1"/>
</dbReference>
<reference evidence="6" key="1">
    <citation type="journal article" date="2023" name="bioRxiv">
        <title>Improved chromosome-level genome assembly for marigold (Tagetes erecta).</title>
        <authorList>
            <person name="Jiang F."/>
            <person name="Yuan L."/>
            <person name="Wang S."/>
            <person name="Wang H."/>
            <person name="Xu D."/>
            <person name="Wang A."/>
            <person name="Fan W."/>
        </authorList>
    </citation>
    <scope>NUCLEOTIDE SEQUENCE</scope>
    <source>
        <strain evidence="6">WSJ</strain>
        <tissue evidence="6">Leaf</tissue>
    </source>
</reference>
<dbReference type="SUPFAM" id="SSF47459">
    <property type="entry name" value="HLH, helix-loop-helix DNA-binding domain"/>
    <property type="match status" value="1"/>
</dbReference>
<evidence type="ECO:0000256" key="3">
    <source>
        <dbReference type="ARBA" id="ARBA00023163"/>
    </source>
</evidence>
<keyword evidence="4" id="KW-0539">Nucleus</keyword>
<dbReference type="InterPro" id="IPR015660">
    <property type="entry name" value="MASH1/Ascl1a-like"/>
</dbReference>
<dbReference type="InterPro" id="IPR036638">
    <property type="entry name" value="HLH_DNA-bd_sf"/>
</dbReference>
<organism evidence="6 7">
    <name type="scientific">Tagetes erecta</name>
    <name type="common">African marigold</name>
    <dbReference type="NCBI Taxonomy" id="13708"/>
    <lineage>
        <taxon>Eukaryota</taxon>
        <taxon>Viridiplantae</taxon>
        <taxon>Streptophyta</taxon>
        <taxon>Embryophyta</taxon>
        <taxon>Tracheophyta</taxon>
        <taxon>Spermatophyta</taxon>
        <taxon>Magnoliopsida</taxon>
        <taxon>eudicotyledons</taxon>
        <taxon>Gunneridae</taxon>
        <taxon>Pentapetalae</taxon>
        <taxon>asterids</taxon>
        <taxon>campanulids</taxon>
        <taxon>Asterales</taxon>
        <taxon>Asteraceae</taxon>
        <taxon>Asteroideae</taxon>
        <taxon>Heliantheae alliance</taxon>
        <taxon>Tageteae</taxon>
        <taxon>Tagetes</taxon>
    </lineage>
</organism>
<evidence type="ECO:0000313" key="7">
    <source>
        <dbReference type="Proteomes" id="UP001229421"/>
    </source>
</evidence>
<dbReference type="InterPro" id="IPR011598">
    <property type="entry name" value="bHLH_dom"/>
</dbReference>
<accession>A0AAD8LBJ7</accession>
<dbReference type="GO" id="GO:0000981">
    <property type="term" value="F:DNA-binding transcription factor activity, RNA polymerase II-specific"/>
    <property type="evidence" value="ECO:0007669"/>
    <property type="project" value="TreeGrafter"/>
</dbReference>
<dbReference type="AlphaFoldDB" id="A0AAD8LBJ7"/>
<dbReference type="Gene3D" id="4.10.280.10">
    <property type="entry name" value="Helix-loop-helix DNA-binding domain"/>
    <property type="match status" value="1"/>
</dbReference>
<evidence type="ECO:0000256" key="2">
    <source>
        <dbReference type="ARBA" id="ARBA00023015"/>
    </source>
</evidence>
<proteinExistence type="predicted"/>
<dbReference type="GO" id="GO:0000977">
    <property type="term" value="F:RNA polymerase II transcription regulatory region sequence-specific DNA binding"/>
    <property type="evidence" value="ECO:0007669"/>
    <property type="project" value="TreeGrafter"/>
</dbReference>
<comment type="caution">
    <text evidence="6">The sequence shown here is derived from an EMBL/GenBank/DDBJ whole genome shotgun (WGS) entry which is preliminary data.</text>
</comment>
<dbReference type="Proteomes" id="UP001229421">
    <property type="component" value="Unassembled WGS sequence"/>
</dbReference>
<comment type="subcellular location">
    <subcellularLocation>
        <location evidence="1">Nucleus</location>
    </subcellularLocation>
</comment>
<dbReference type="GO" id="GO:0046983">
    <property type="term" value="F:protein dimerization activity"/>
    <property type="evidence" value="ECO:0007669"/>
    <property type="project" value="InterPro"/>
</dbReference>
<evidence type="ECO:0000256" key="1">
    <source>
        <dbReference type="ARBA" id="ARBA00004123"/>
    </source>
</evidence>
<gene>
    <name evidence="6" type="ORF">QVD17_03784</name>
</gene>
<dbReference type="EMBL" id="JAUHHV010000001">
    <property type="protein sequence ID" value="KAK1437983.1"/>
    <property type="molecule type" value="Genomic_DNA"/>
</dbReference>
<protein>
    <recommendedName>
        <fullName evidence="5">BHLH domain-containing protein</fullName>
    </recommendedName>
</protein>
<keyword evidence="7" id="KW-1185">Reference proteome</keyword>